<dbReference type="EMBL" id="JACCBN010000001">
    <property type="protein sequence ID" value="NYD37466.1"/>
    <property type="molecule type" value="Genomic_DNA"/>
</dbReference>
<gene>
    <name evidence="2" type="ORF">BJ983_003568</name>
</gene>
<evidence type="ECO:0000256" key="1">
    <source>
        <dbReference type="SAM" id="MobiDB-lite"/>
    </source>
</evidence>
<protein>
    <submittedName>
        <fullName evidence="2">Pimeloyl-ACP methyl ester carboxylesterase</fullName>
    </submittedName>
</protein>
<dbReference type="Proteomes" id="UP000535890">
    <property type="component" value="Unassembled WGS sequence"/>
</dbReference>
<name>A0A7Y9DXX5_9PSEU</name>
<comment type="caution">
    <text evidence="2">The sequence shown here is derived from an EMBL/GenBank/DDBJ whole genome shotgun (WGS) entry which is preliminary data.</text>
</comment>
<keyword evidence="3" id="KW-1185">Reference proteome</keyword>
<reference evidence="2 3" key="1">
    <citation type="submission" date="2020-07" db="EMBL/GenBank/DDBJ databases">
        <title>Sequencing the genomes of 1000 actinobacteria strains.</title>
        <authorList>
            <person name="Klenk H.-P."/>
        </authorList>
    </citation>
    <scope>NUCLEOTIDE SEQUENCE [LARGE SCALE GENOMIC DNA]</scope>
    <source>
        <strain evidence="2 3">DSM 45772</strain>
    </source>
</reference>
<feature type="region of interest" description="Disordered" evidence="1">
    <location>
        <begin position="1"/>
        <end position="29"/>
    </location>
</feature>
<dbReference type="Gene3D" id="3.40.50.1820">
    <property type="entry name" value="alpha/beta hydrolase"/>
    <property type="match status" value="1"/>
</dbReference>
<accession>A0A7Y9DXX5</accession>
<sequence length="69" mass="7312">MSLIRSTQTSPSRTAGRQPERGSAVGQQLDGIADDVTHVSVPGCGHLVPEEQPDALADHLTAFDDGCRR</sequence>
<dbReference type="SUPFAM" id="SSF53474">
    <property type="entry name" value="alpha/beta-Hydrolases"/>
    <property type="match status" value="1"/>
</dbReference>
<organism evidence="2 3">
    <name type="scientific">Actinomycetospora corticicola</name>
    <dbReference type="NCBI Taxonomy" id="663602"/>
    <lineage>
        <taxon>Bacteria</taxon>
        <taxon>Bacillati</taxon>
        <taxon>Actinomycetota</taxon>
        <taxon>Actinomycetes</taxon>
        <taxon>Pseudonocardiales</taxon>
        <taxon>Pseudonocardiaceae</taxon>
        <taxon>Actinomycetospora</taxon>
    </lineage>
</organism>
<proteinExistence type="predicted"/>
<dbReference type="RefSeq" id="WP_179795021.1">
    <property type="nucleotide sequence ID" value="NZ_BAABHP010000025.1"/>
</dbReference>
<evidence type="ECO:0000313" key="2">
    <source>
        <dbReference type="EMBL" id="NYD37466.1"/>
    </source>
</evidence>
<dbReference type="AlphaFoldDB" id="A0A7Y9DXX5"/>
<evidence type="ECO:0000313" key="3">
    <source>
        <dbReference type="Proteomes" id="UP000535890"/>
    </source>
</evidence>
<dbReference type="InterPro" id="IPR029058">
    <property type="entry name" value="AB_hydrolase_fold"/>
</dbReference>
<feature type="compositionally biased region" description="Polar residues" evidence="1">
    <location>
        <begin position="1"/>
        <end position="15"/>
    </location>
</feature>